<dbReference type="PANTHER" id="PTHR44858">
    <property type="entry name" value="TETRATRICOPEPTIDE REPEAT PROTEIN 6"/>
    <property type="match status" value="1"/>
</dbReference>
<evidence type="ECO:0000256" key="3">
    <source>
        <dbReference type="PROSITE-ProRule" id="PRU00339"/>
    </source>
</evidence>
<dbReference type="InterPro" id="IPR019734">
    <property type="entry name" value="TPR_rpt"/>
</dbReference>
<accession>A0AAN8PJX6</accession>
<dbReference type="Pfam" id="PF13176">
    <property type="entry name" value="TPR_7"/>
    <property type="match status" value="1"/>
</dbReference>
<feature type="repeat" description="TPR" evidence="3">
    <location>
        <begin position="72"/>
        <end position="105"/>
    </location>
</feature>
<dbReference type="InterPro" id="IPR050498">
    <property type="entry name" value="Ycf3"/>
</dbReference>
<dbReference type="Gene3D" id="1.25.40.10">
    <property type="entry name" value="Tetratricopeptide repeat domain"/>
    <property type="match status" value="2"/>
</dbReference>
<name>A0AAN8PJX6_PATCE</name>
<feature type="compositionally biased region" description="Polar residues" evidence="4">
    <location>
        <begin position="270"/>
        <end position="280"/>
    </location>
</feature>
<dbReference type="AlphaFoldDB" id="A0AAN8PJX6"/>
<keyword evidence="1" id="KW-0677">Repeat</keyword>
<dbReference type="PANTHER" id="PTHR44858:SF1">
    <property type="entry name" value="UDP-N-ACETYLGLUCOSAMINE--PEPTIDE N-ACETYLGLUCOSAMINYLTRANSFERASE SPINDLY-RELATED"/>
    <property type="match status" value="1"/>
</dbReference>
<reference evidence="5 6" key="1">
    <citation type="submission" date="2024-01" db="EMBL/GenBank/DDBJ databases">
        <title>The genome of the rayed Mediterranean limpet Patella caerulea (Linnaeus, 1758).</title>
        <authorList>
            <person name="Anh-Thu Weber A."/>
            <person name="Halstead-Nussloch G."/>
        </authorList>
    </citation>
    <scope>NUCLEOTIDE SEQUENCE [LARGE SCALE GENOMIC DNA]</scope>
    <source>
        <strain evidence="5">AATW-2023a</strain>
        <tissue evidence="5">Whole specimen</tissue>
    </source>
</reference>
<proteinExistence type="predicted"/>
<feature type="compositionally biased region" description="Basic and acidic residues" evidence="4">
    <location>
        <begin position="254"/>
        <end position="264"/>
    </location>
</feature>
<organism evidence="5 6">
    <name type="scientific">Patella caerulea</name>
    <name type="common">Rayed Mediterranean limpet</name>
    <dbReference type="NCBI Taxonomy" id="87958"/>
    <lineage>
        <taxon>Eukaryota</taxon>
        <taxon>Metazoa</taxon>
        <taxon>Spiralia</taxon>
        <taxon>Lophotrochozoa</taxon>
        <taxon>Mollusca</taxon>
        <taxon>Gastropoda</taxon>
        <taxon>Patellogastropoda</taxon>
        <taxon>Patelloidea</taxon>
        <taxon>Patellidae</taxon>
        <taxon>Patella</taxon>
    </lineage>
</organism>
<sequence>MADFLDDEIWDFTSVEELNQEATLCLRSAMVYERRKRWQKAIDCYEKLLWLVDLKHFPSNYEAPPSYDMLLYEMYNHLGVAYQHMGRHKKAMTQYTKAFEIVSIPKNGCLAGCVTNCCLMTPIMTRRAFAYTKIGNVASALKDAEKAVVLDSKNPDVYCIRALVRGSRDEENLALKDIDMALKINPNSVCALMIKSAITRPLAEKMNPSTQNFNSVTSFHHPSILEFFDRFFFTLSVPHTITEVNLRPVRSTRRHTDISEESKRPKTAQPRLQNQTCCSTSPEEPFRCGTAFSFRQSASATRRKEYGQAVRQYMARPKTASDFIALIEKERKKKAETAAKTSTTSQGFNSSVGNRKSLLNSRVSSAKAFYMEPQGNYTMPVFRPIDLKNSSRMYYKPWKGDKLPVADIPRLQPSPAFY</sequence>
<dbReference type="SUPFAM" id="SSF48452">
    <property type="entry name" value="TPR-like"/>
    <property type="match status" value="1"/>
</dbReference>
<evidence type="ECO:0000313" key="5">
    <source>
        <dbReference type="EMBL" id="KAK6176713.1"/>
    </source>
</evidence>
<dbReference type="EMBL" id="JAZGQO010000010">
    <property type="protein sequence ID" value="KAK6176713.1"/>
    <property type="molecule type" value="Genomic_DNA"/>
</dbReference>
<feature type="region of interest" description="Disordered" evidence="4">
    <location>
        <begin position="251"/>
        <end position="280"/>
    </location>
</feature>
<dbReference type="PROSITE" id="PS50005">
    <property type="entry name" value="TPR"/>
    <property type="match status" value="1"/>
</dbReference>
<comment type="caution">
    <text evidence="5">The sequence shown here is derived from an EMBL/GenBank/DDBJ whole genome shotgun (WGS) entry which is preliminary data.</text>
</comment>
<evidence type="ECO:0000256" key="4">
    <source>
        <dbReference type="SAM" id="MobiDB-lite"/>
    </source>
</evidence>
<keyword evidence="6" id="KW-1185">Reference proteome</keyword>
<evidence type="ECO:0000256" key="1">
    <source>
        <dbReference type="ARBA" id="ARBA00022737"/>
    </source>
</evidence>
<evidence type="ECO:0000313" key="6">
    <source>
        <dbReference type="Proteomes" id="UP001347796"/>
    </source>
</evidence>
<dbReference type="Proteomes" id="UP001347796">
    <property type="component" value="Unassembled WGS sequence"/>
</dbReference>
<evidence type="ECO:0000256" key="2">
    <source>
        <dbReference type="ARBA" id="ARBA00022803"/>
    </source>
</evidence>
<gene>
    <name evidence="5" type="ORF">SNE40_014958</name>
</gene>
<dbReference type="InterPro" id="IPR011990">
    <property type="entry name" value="TPR-like_helical_dom_sf"/>
</dbReference>
<dbReference type="Pfam" id="PF13181">
    <property type="entry name" value="TPR_8"/>
    <property type="match status" value="1"/>
</dbReference>
<dbReference type="SMART" id="SM00028">
    <property type="entry name" value="TPR"/>
    <property type="match status" value="4"/>
</dbReference>
<protein>
    <submittedName>
        <fullName evidence="5">Uncharacterized protein</fullName>
    </submittedName>
</protein>
<keyword evidence="2 3" id="KW-0802">TPR repeat</keyword>